<dbReference type="EMBL" id="RZGK01000016">
    <property type="protein sequence ID" value="KAF9693151.1"/>
    <property type="molecule type" value="Genomic_DNA"/>
</dbReference>
<dbReference type="OrthoDB" id="3675232at2759"/>
<evidence type="ECO:0000313" key="3">
    <source>
        <dbReference type="Proteomes" id="UP000651452"/>
    </source>
</evidence>
<reference evidence="2" key="1">
    <citation type="submission" date="2018-12" db="EMBL/GenBank/DDBJ databases">
        <authorList>
            <person name="Syme R.A."/>
            <person name="Farfan-Caceres L."/>
            <person name="Lichtenzveig J."/>
        </authorList>
    </citation>
    <scope>NUCLEOTIDE SEQUENCE</scope>
    <source>
        <strain evidence="2">Al4</strain>
    </source>
</reference>
<organism evidence="2 3">
    <name type="scientific">Ascochyta lentis</name>
    <dbReference type="NCBI Taxonomy" id="205686"/>
    <lineage>
        <taxon>Eukaryota</taxon>
        <taxon>Fungi</taxon>
        <taxon>Dikarya</taxon>
        <taxon>Ascomycota</taxon>
        <taxon>Pezizomycotina</taxon>
        <taxon>Dothideomycetes</taxon>
        <taxon>Pleosporomycetidae</taxon>
        <taxon>Pleosporales</taxon>
        <taxon>Pleosporineae</taxon>
        <taxon>Didymellaceae</taxon>
        <taxon>Ascochyta</taxon>
    </lineage>
</organism>
<keyword evidence="3" id="KW-1185">Reference proteome</keyword>
<evidence type="ECO:0000313" key="2">
    <source>
        <dbReference type="EMBL" id="KAF9693151.1"/>
    </source>
</evidence>
<name>A0A8H7IX22_9PLEO</name>
<feature type="region of interest" description="Disordered" evidence="1">
    <location>
        <begin position="225"/>
        <end position="316"/>
    </location>
</feature>
<reference evidence="2" key="2">
    <citation type="submission" date="2020-09" db="EMBL/GenBank/DDBJ databases">
        <title>Reference genome assembly for Australian Ascochyta lentis isolate Al4.</title>
        <authorList>
            <person name="Lee R.C."/>
            <person name="Farfan-Caceres L.M."/>
            <person name="Debler J.W."/>
            <person name="Williams A.H."/>
            <person name="Henares B.M."/>
        </authorList>
    </citation>
    <scope>NUCLEOTIDE SEQUENCE</scope>
    <source>
        <strain evidence="2">Al4</strain>
    </source>
</reference>
<dbReference type="AlphaFoldDB" id="A0A8H7IX22"/>
<comment type="caution">
    <text evidence="2">The sequence shown here is derived from an EMBL/GenBank/DDBJ whole genome shotgun (WGS) entry which is preliminary data.</text>
</comment>
<dbReference type="Proteomes" id="UP000651452">
    <property type="component" value="Unassembled WGS sequence"/>
</dbReference>
<evidence type="ECO:0000256" key="1">
    <source>
        <dbReference type="SAM" id="MobiDB-lite"/>
    </source>
</evidence>
<feature type="compositionally biased region" description="Basic residues" evidence="1">
    <location>
        <begin position="255"/>
        <end position="270"/>
    </location>
</feature>
<feature type="region of interest" description="Disordered" evidence="1">
    <location>
        <begin position="340"/>
        <end position="369"/>
    </location>
</feature>
<proteinExistence type="predicted"/>
<sequence length="567" mass="64400">MAPIAKNNAFGAGSPSWNLSFPEGNLTAAEIIAYLPHWLKSVDVILRFVNNGGRSVTITHLLHKLRVMPSSNYQANSTTIMMHYAMRRAGYEEWTIGTRHEYEDDREYDENSLYVGDFRPPRITHPKNVSTKQKTKEDELARNCAADPIPFKDLALHVKKHPSGSDALDLTRCVDYALKHPKEQWLFPNDFQKLVKHLGGPLPVTHSHLDPQLFARCNSIYKAHGPGRLPAKYNKKSKPESEIDTDSDTEPKSKTVSKKASTKKTKKTKKVMREARGNVSADATPLTRGKREFDELEEGNDDGGGRRRSSRRVKTAPVYVDNDEDATDVDKIDADYATPHKKRKLSRVPPMPKEEESDFEAKEDPESDDDMLPVIDEAADEPDFATPTAARGRRLASSKARQVIQQQSSAVLMEQFRASAAAAKPAHKSFMDNSPGMVAAARAYEHRVPVYLTPPVLSANRMIIDPYTVYLYAQEGCRNEDELWASALSTYRFGGPRRHAPFRELYRLTEPMAWDTSDWAENIRWAKEQYKEFGVETWTEYDDHLERITRWRMQTLWVSEETVSAGM</sequence>
<gene>
    <name evidence="2" type="ORF">EKO04_008852</name>
</gene>
<accession>A0A8H7IX22</accession>
<protein>
    <submittedName>
        <fullName evidence="2">Uncharacterized protein</fullName>
    </submittedName>
</protein>